<dbReference type="SUPFAM" id="SSF51735">
    <property type="entry name" value="NAD(P)-binding Rossmann-fold domains"/>
    <property type="match status" value="1"/>
</dbReference>
<feature type="domain" description="NAD-dependent epimerase/dehydratase" evidence="1">
    <location>
        <begin position="6"/>
        <end position="191"/>
    </location>
</feature>
<name>A0ABX0TZK1_9SPHN</name>
<protein>
    <submittedName>
        <fullName evidence="2">Nucleoside-diphosphate-sugar epimerase</fullName>
    </submittedName>
</protein>
<dbReference type="PANTHER" id="PTHR48079:SF6">
    <property type="entry name" value="NAD(P)-BINDING DOMAIN-CONTAINING PROTEIN-RELATED"/>
    <property type="match status" value="1"/>
</dbReference>
<comment type="caution">
    <text evidence="2">The sequence shown here is derived from an EMBL/GenBank/DDBJ whole genome shotgun (WGS) entry which is preliminary data.</text>
</comment>
<gene>
    <name evidence="2" type="ORF">FHT01_000331</name>
</gene>
<dbReference type="Gene3D" id="3.40.50.720">
    <property type="entry name" value="NAD(P)-binding Rossmann-like Domain"/>
    <property type="match status" value="1"/>
</dbReference>
<evidence type="ECO:0000313" key="2">
    <source>
        <dbReference type="EMBL" id="NIJ22789.1"/>
    </source>
</evidence>
<sequence length="301" mass="31961">MSVLAITGGTGFVGSAVLRLAVEAGHRVRALTRRAQPAQEGVEWLAGTLEDAPALARLAGGADAVVHIAGVVNAPTRDGFLRGNIDGTRAMLAAARSAGVARFVHVSSLSAREPQLSHYGWSKAQGDLLVEQSGLDWTIVRPPAIYGPGDHDMLELFRMAQKGVVALPPPGRFSIVHVEDLARLLIALAQATGDHSMYEADDGTPGGWTHVDFARALGRAVGQRVLPLSLPRAILALGARLDRMARGDKARLTPDRVGYLAHPDWAIDPAHRPPPSLWTPQVGTPQGLAATAMWYRAHGLL</sequence>
<keyword evidence="3" id="KW-1185">Reference proteome</keyword>
<dbReference type="EMBL" id="JAASQP010000001">
    <property type="protein sequence ID" value="NIJ22789.1"/>
    <property type="molecule type" value="Genomic_DNA"/>
</dbReference>
<evidence type="ECO:0000313" key="3">
    <source>
        <dbReference type="Proteomes" id="UP000788153"/>
    </source>
</evidence>
<dbReference type="InterPro" id="IPR036291">
    <property type="entry name" value="NAD(P)-bd_dom_sf"/>
</dbReference>
<dbReference type="Pfam" id="PF01370">
    <property type="entry name" value="Epimerase"/>
    <property type="match status" value="1"/>
</dbReference>
<accession>A0ABX0TZK1</accession>
<dbReference type="InterPro" id="IPR051783">
    <property type="entry name" value="NAD(P)-dependent_oxidoreduct"/>
</dbReference>
<dbReference type="Proteomes" id="UP000788153">
    <property type="component" value="Unassembled WGS sequence"/>
</dbReference>
<dbReference type="InterPro" id="IPR001509">
    <property type="entry name" value="Epimerase_deHydtase"/>
</dbReference>
<dbReference type="RefSeq" id="WP_140047997.1">
    <property type="nucleotide sequence ID" value="NZ_BAAAEV010000001.1"/>
</dbReference>
<organism evidence="2 3">
    <name type="scientific">Sphingomonas japonica</name>
    <dbReference type="NCBI Taxonomy" id="511662"/>
    <lineage>
        <taxon>Bacteria</taxon>
        <taxon>Pseudomonadati</taxon>
        <taxon>Pseudomonadota</taxon>
        <taxon>Alphaproteobacteria</taxon>
        <taxon>Sphingomonadales</taxon>
        <taxon>Sphingomonadaceae</taxon>
        <taxon>Sphingomonas</taxon>
    </lineage>
</organism>
<reference evidence="2 3" key="1">
    <citation type="submission" date="2020-03" db="EMBL/GenBank/DDBJ databases">
        <title>Genomic Encyclopedia of Type Strains, Phase IV (KMG-IV): sequencing the most valuable type-strain genomes for metagenomic binning, comparative biology and taxonomic classification.</title>
        <authorList>
            <person name="Goeker M."/>
        </authorList>
    </citation>
    <scope>NUCLEOTIDE SEQUENCE [LARGE SCALE GENOMIC DNA]</scope>
    <source>
        <strain evidence="2 3">DSM 22753</strain>
    </source>
</reference>
<proteinExistence type="predicted"/>
<dbReference type="PANTHER" id="PTHR48079">
    <property type="entry name" value="PROTEIN YEEZ"/>
    <property type="match status" value="1"/>
</dbReference>
<evidence type="ECO:0000259" key="1">
    <source>
        <dbReference type="Pfam" id="PF01370"/>
    </source>
</evidence>